<dbReference type="Proteomes" id="UP000887579">
    <property type="component" value="Unplaced"/>
</dbReference>
<reference evidence="2" key="1">
    <citation type="submission" date="2022-11" db="UniProtKB">
        <authorList>
            <consortium name="WormBaseParasite"/>
        </authorList>
    </citation>
    <scope>IDENTIFICATION</scope>
</reference>
<accession>A0AC34GNU5</accession>
<protein>
    <submittedName>
        <fullName evidence="2">Carboxylic ester hydrolase</fullName>
    </submittedName>
</protein>
<evidence type="ECO:0000313" key="1">
    <source>
        <dbReference type="Proteomes" id="UP000887579"/>
    </source>
</evidence>
<organism evidence="1 2">
    <name type="scientific">Panagrolaimus sp. ES5</name>
    <dbReference type="NCBI Taxonomy" id="591445"/>
    <lineage>
        <taxon>Eukaryota</taxon>
        <taxon>Metazoa</taxon>
        <taxon>Ecdysozoa</taxon>
        <taxon>Nematoda</taxon>
        <taxon>Chromadorea</taxon>
        <taxon>Rhabditida</taxon>
        <taxon>Tylenchina</taxon>
        <taxon>Panagrolaimomorpha</taxon>
        <taxon>Panagrolaimoidea</taxon>
        <taxon>Panagrolaimidae</taxon>
        <taxon>Panagrolaimus</taxon>
    </lineage>
</organism>
<name>A0AC34GNU5_9BILA</name>
<evidence type="ECO:0000313" key="2">
    <source>
        <dbReference type="WBParaSite" id="ES5_v2.g5323.t1"/>
    </source>
</evidence>
<sequence>MKLLIVLGCILFIGLSQAHMFLNAYKLPLKDKENEKDLLFRKISSGLLRGRKYVTPSNVEGFVFLSIPIAENPVGGLRFRAPIPRRKWSGILDATNYTVSCFWNSIHTSYSAADFEMNEDCIQVNVFTNRKCLTQGGCAVAMYVHGGVFEFGTPLQYRQDFIVDNFNNVTRNVVFVTVSYRQALLGVANFNHKLNLSMDLNAGFHDLIHALKWIKAEISTFGGNPDRVTVMGHSGGGGLTKTLAMSPKAKYMINQMIAMSQSSDYSLVKDKNEAASRAAAQEVGCADFDPSDKKWDSLIVVEEVIKCLRTKSGKELTEAQPKIEEKGHQFRYAAQDSGENAVLPRSYSELFREMIPTPLLTGTVSKEYQDSKSAVIKLANGTLITDKDELRKWTLQALTKVEYLTPDNRTIYLTEKEYASPHKVIHIYDDVEMYVPTFDLALQQTLKGADSFLYEYTYPDIGKAYDRGPLMAPIDQRESPHHAQELAYLLGQHAGTFTPKDHQIKYLYSQFFVNFINDGNPASPNQKWHPLDPEMKNYFIIDFPDPDLKSPGETNGYHSQAVEFWDFIIPRIAGPKTPIFTESQLPYDPIPTKNQNNMALMAEPVINGTGIEHIGENNNKVVDVVFQVKETTTEEYLEYRRHGQNNHKGINWMIMFWIGFGIIILLAISHILTCVKLKSKKDEYQHI</sequence>
<proteinExistence type="predicted"/>
<dbReference type="WBParaSite" id="ES5_v2.g5323.t1">
    <property type="protein sequence ID" value="ES5_v2.g5323.t1"/>
    <property type="gene ID" value="ES5_v2.g5323"/>
</dbReference>